<protein>
    <submittedName>
        <fullName evidence="4">Fungal specific transcription factor</fullName>
    </submittedName>
</protein>
<dbReference type="PANTHER" id="PTHR46910:SF5">
    <property type="entry name" value="ZN(II)2CYS6 TRANSCRIPTION FACTOR (EUROFUNG)"/>
    <property type="match status" value="1"/>
</dbReference>
<keyword evidence="1" id="KW-0539">Nucleus</keyword>
<organism evidence="4 5">
    <name type="scientific">Cordyceps militaris</name>
    <name type="common">Caterpillar fungus</name>
    <name type="synonym">Clavaria militaris</name>
    <dbReference type="NCBI Taxonomy" id="73501"/>
    <lineage>
        <taxon>Eukaryota</taxon>
        <taxon>Fungi</taxon>
        <taxon>Dikarya</taxon>
        <taxon>Ascomycota</taxon>
        <taxon>Pezizomycotina</taxon>
        <taxon>Sordariomycetes</taxon>
        <taxon>Hypocreomycetidae</taxon>
        <taxon>Hypocreales</taxon>
        <taxon>Cordycipitaceae</taxon>
        <taxon>Cordyceps</taxon>
    </lineage>
</organism>
<dbReference type="CDD" id="cd12148">
    <property type="entry name" value="fungal_TF_MHR"/>
    <property type="match status" value="1"/>
</dbReference>
<evidence type="ECO:0000256" key="1">
    <source>
        <dbReference type="ARBA" id="ARBA00023242"/>
    </source>
</evidence>
<feature type="region of interest" description="Disordered" evidence="2">
    <location>
        <begin position="1"/>
        <end position="30"/>
    </location>
</feature>
<feature type="region of interest" description="Disordered" evidence="2">
    <location>
        <begin position="135"/>
        <end position="166"/>
    </location>
</feature>
<dbReference type="SMART" id="SM00906">
    <property type="entry name" value="Fungal_trans"/>
    <property type="match status" value="1"/>
</dbReference>
<evidence type="ECO:0000259" key="3">
    <source>
        <dbReference type="SMART" id="SM00906"/>
    </source>
</evidence>
<proteinExistence type="predicted"/>
<dbReference type="GO" id="GO:0003677">
    <property type="term" value="F:DNA binding"/>
    <property type="evidence" value="ECO:0007669"/>
    <property type="project" value="InterPro"/>
</dbReference>
<dbReference type="InterPro" id="IPR050987">
    <property type="entry name" value="AtrR-like"/>
</dbReference>
<dbReference type="Proteomes" id="UP000323067">
    <property type="component" value="Chromosome vii"/>
</dbReference>
<dbReference type="GO" id="GO:0008270">
    <property type="term" value="F:zinc ion binding"/>
    <property type="evidence" value="ECO:0007669"/>
    <property type="project" value="InterPro"/>
</dbReference>
<dbReference type="GO" id="GO:0003700">
    <property type="term" value="F:DNA-binding transcription factor activity"/>
    <property type="evidence" value="ECO:0007669"/>
    <property type="project" value="InterPro"/>
</dbReference>
<feature type="compositionally biased region" description="Polar residues" evidence="2">
    <location>
        <begin position="1"/>
        <end position="12"/>
    </location>
</feature>
<dbReference type="OrthoDB" id="103819at2759"/>
<feature type="compositionally biased region" description="Polar residues" evidence="2">
    <location>
        <begin position="137"/>
        <end position="153"/>
    </location>
</feature>
<dbReference type="Pfam" id="PF04082">
    <property type="entry name" value="Fungal_trans"/>
    <property type="match status" value="1"/>
</dbReference>
<dbReference type="AlphaFoldDB" id="A0A2H4SHX8"/>
<feature type="domain" description="Xylanolytic transcriptional activator regulatory" evidence="3">
    <location>
        <begin position="365"/>
        <end position="438"/>
    </location>
</feature>
<dbReference type="EMBL" id="CP023324">
    <property type="protein sequence ID" value="ATY62714.1"/>
    <property type="molecule type" value="Genomic_DNA"/>
</dbReference>
<feature type="region of interest" description="Disordered" evidence="2">
    <location>
        <begin position="76"/>
        <end position="97"/>
    </location>
</feature>
<sequence length="785" mass="86079">MQQHSPEQTQVLMVSPAAASAAAEDGSGRRACDQFAVTRTGHAPTAERLSGHVLLQAPANARKNLVNVFSSRLNSRSSQPWHLNQPPAPRTPIPADQTSERKIDQIDSRLGNIETLLKNLSASGIAPNDTASRVIETPQTGSSGPTCESTADFDSSEEEGAAFGGDSGLTVHTAFASEFLERAVKRTALRAGAQNPKMEAALANLGQLVEMQRSRPEHRPRFPLQRAVPPGGVSKLPLPPMALVVELLKKNKASPVTLFTIMCDLVGVTDITTLCRAVYFPTEDVSDATFAVVSALLYNLFLEQHSLSSDPAVREEYFRHFQLCRANLETTLANLPMLLSAKIDNVQALLLGSLYAVDVSRPTVAWHFASAGAQLCLTGGFHRQDSLAHDPPETARIKRILFWHIYTLDKGLGLRLGRASVIHECDIDIPRVFEFDLLDSGGADTVPTMWVEMSGLQSVVYEQLYSPAALHCPQDELVRRARALAEECRKLGVRGDRARSNAYSYIKQMNISDVVDVFIRGDEVQYYATQTLIYRVIPAPERSVSRFCDECLEAARRAMSAHQDCARLIDLGSFVKTTYVHWSLLLTPFAPFFVLFCYVIETSSADDLNILKEFVMSLALARDSSEAVEKLYRLCQVMYDVLTLYVEAKSSQQQQESGGSGGIGAGGAHGVVPIGDEFEMYLSQLGLMPMEDQTMTGAPDGQQTAATAGSHVPHNPQVAQIADWFVNNRNMMGLLEEDLSHIESYRWLQPGAAHLQQHAQQPQQRAEQAGVTNHAVHGHHHTGSM</sequence>
<dbReference type="VEuPathDB" id="FungiDB:CCM_08648"/>
<dbReference type="PANTHER" id="PTHR46910">
    <property type="entry name" value="TRANSCRIPTION FACTOR PDR1"/>
    <property type="match status" value="1"/>
</dbReference>
<evidence type="ECO:0000313" key="5">
    <source>
        <dbReference type="Proteomes" id="UP000323067"/>
    </source>
</evidence>
<dbReference type="VEuPathDB" id="FungiDB:A9K55_008901"/>
<evidence type="ECO:0000256" key="2">
    <source>
        <dbReference type="SAM" id="MobiDB-lite"/>
    </source>
</evidence>
<reference evidence="4 5" key="1">
    <citation type="journal article" date="2017" name="BMC Genomics">
        <title>Chromosome level assembly and secondary metabolite potential of the parasitic fungus Cordyceps militaris.</title>
        <authorList>
            <person name="Kramer G.J."/>
            <person name="Nodwell J.R."/>
        </authorList>
    </citation>
    <scope>NUCLEOTIDE SEQUENCE [LARGE SCALE GENOMIC DNA]</scope>
    <source>
        <strain evidence="4 5">ATCC 34164</strain>
    </source>
</reference>
<evidence type="ECO:0000313" key="4">
    <source>
        <dbReference type="EMBL" id="ATY62714.1"/>
    </source>
</evidence>
<feature type="compositionally biased region" description="Low complexity" evidence="2">
    <location>
        <begin position="753"/>
        <end position="770"/>
    </location>
</feature>
<name>A0A2H4SHX8_CORMI</name>
<accession>A0A2H4SHX8</accession>
<gene>
    <name evidence="4" type="ORF">A9K55_008901</name>
</gene>
<feature type="region of interest" description="Disordered" evidence="2">
    <location>
        <begin position="753"/>
        <end position="785"/>
    </location>
</feature>
<feature type="compositionally biased region" description="Basic residues" evidence="2">
    <location>
        <begin position="776"/>
        <end position="785"/>
    </location>
</feature>
<dbReference type="GO" id="GO:0006351">
    <property type="term" value="P:DNA-templated transcription"/>
    <property type="evidence" value="ECO:0007669"/>
    <property type="project" value="InterPro"/>
</dbReference>
<dbReference type="InterPro" id="IPR007219">
    <property type="entry name" value="XnlR_reg_dom"/>
</dbReference>